<dbReference type="PANTHER" id="PTHR30535:SF34">
    <property type="entry name" value="MOLYBDATE-BINDING PROTEIN MOLA"/>
    <property type="match status" value="1"/>
</dbReference>
<protein>
    <recommendedName>
        <fullName evidence="2">Fe/B12 periplasmic-binding domain-containing protein</fullName>
    </recommendedName>
</protein>
<dbReference type="EMBL" id="LAZR01004103">
    <property type="protein sequence ID" value="KKN11756.1"/>
    <property type="molecule type" value="Genomic_DNA"/>
</dbReference>
<keyword evidence="1" id="KW-0732">Signal</keyword>
<dbReference type="PANTHER" id="PTHR30535">
    <property type="entry name" value="VITAMIN B12-BINDING PROTEIN"/>
    <property type="match status" value="1"/>
</dbReference>
<accession>A0A0F9QET9</accession>
<evidence type="ECO:0000313" key="3">
    <source>
        <dbReference type="EMBL" id="KKN11756.1"/>
    </source>
</evidence>
<evidence type="ECO:0000259" key="2">
    <source>
        <dbReference type="PROSITE" id="PS50983"/>
    </source>
</evidence>
<dbReference type="InterPro" id="IPR050902">
    <property type="entry name" value="ABC_Transporter_SBP"/>
</dbReference>
<evidence type="ECO:0000256" key="1">
    <source>
        <dbReference type="ARBA" id="ARBA00022729"/>
    </source>
</evidence>
<sequence>MRRFWPLFLFLLVFIIAVIGVKFQSNAKPVINQTPQRIISIAPSITETLFALGLGDKVIAVTDYCDYPPQVKALPTVGGFINPNFETIISLQPDLVVLLANQQRVVEQLQKLNVNTLPVLNTSLDDVKQTIAVIGKQTQHQQQADELLKKINQKIAFIAEKTKGLDRPTVMITMGHSIDSEQMKQIFIAGQHDFYNDLITLAGGQNVYQSKQPRVPSLSIEGIMQLNPQVIIDVYPEAEDHNSDLVKVLQQWHNLKYVDAIKNDRVYIIEEDYATIPGPRIFFLLDRLARLIHPEVDW</sequence>
<dbReference type="AlphaFoldDB" id="A0A0F9QET9"/>
<dbReference type="GO" id="GO:0071281">
    <property type="term" value="P:cellular response to iron ion"/>
    <property type="evidence" value="ECO:0007669"/>
    <property type="project" value="TreeGrafter"/>
</dbReference>
<dbReference type="InterPro" id="IPR002491">
    <property type="entry name" value="ABC_transptr_periplasmic_BD"/>
</dbReference>
<proteinExistence type="predicted"/>
<dbReference type="PROSITE" id="PS50983">
    <property type="entry name" value="FE_B12_PBP"/>
    <property type="match status" value="1"/>
</dbReference>
<organism evidence="3">
    <name type="scientific">marine sediment metagenome</name>
    <dbReference type="NCBI Taxonomy" id="412755"/>
    <lineage>
        <taxon>unclassified sequences</taxon>
        <taxon>metagenomes</taxon>
        <taxon>ecological metagenomes</taxon>
    </lineage>
</organism>
<dbReference type="Pfam" id="PF01497">
    <property type="entry name" value="Peripla_BP_2"/>
    <property type="match status" value="1"/>
</dbReference>
<name>A0A0F9QET9_9ZZZZ</name>
<dbReference type="NCBIfam" id="NF038402">
    <property type="entry name" value="TroA_like"/>
    <property type="match status" value="1"/>
</dbReference>
<gene>
    <name evidence="3" type="ORF">LCGC14_1023360</name>
</gene>
<dbReference type="Gene3D" id="3.40.50.1980">
    <property type="entry name" value="Nitrogenase molybdenum iron protein domain"/>
    <property type="match status" value="2"/>
</dbReference>
<reference evidence="3" key="1">
    <citation type="journal article" date="2015" name="Nature">
        <title>Complex archaea that bridge the gap between prokaryotes and eukaryotes.</title>
        <authorList>
            <person name="Spang A."/>
            <person name="Saw J.H."/>
            <person name="Jorgensen S.L."/>
            <person name="Zaremba-Niedzwiedzka K."/>
            <person name="Martijn J."/>
            <person name="Lind A.E."/>
            <person name="van Eijk R."/>
            <person name="Schleper C."/>
            <person name="Guy L."/>
            <person name="Ettema T.J."/>
        </authorList>
    </citation>
    <scope>NUCLEOTIDE SEQUENCE</scope>
</reference>
<comment type="caution">
    <text evidence="3">The sequence shown here is derived from an EMBL/GenBank/DDBJ whole genome shotgun (WGS) entry which is preliminary data.</text>
</comment>
<dbReference type="SUPFAM" id="SSF53807">
    <property type="entry name" value="Helical backbone' metal receptor"/>
    <property type="match status" value="1"/>
</dbReference>
<dbReference type="InterPro" id="IPR054828">
    <property type="entry name" value="Vit_B12_bind_prot"/>
</dbReference>
<feature type="domain" description="Fe/B12 periplasmic-binding" evidence="2">
    <location>
        <begin position="37"/>
        <end position="296"/>
    </location>
</feature>